<feature type="region of interest" description="Disordered" evidence="1">
    <location>
        <begin position="237"/>
        <end position="256"/>
    </location>
</feature>
<feature type="compositionally biased region" description="Polar residues" evidence="1">
    <location>
        <begin position="241"/>
        <end position="253"/>
    </location>
</feature>
<gene>
    <name evidence="2" type="ORF">RDB_LOCUS18571</name>
</gene>
<evidence type="ECO:0000313" key="2">
    <source>
        <dbReference type="EMBL" id="CAE6425119.1"/>
    </source>
</evidence>
<name>A0A8H3AEH5_9AGAM</name>
<evidence type="ECO:0000313" key="3">
    <source>
        <dbReference type="Proteomes" id="UP000663861"/>
    </source>
</evidence>
<organism evidence="2 3">
    <name type="scientific">Rhizoctonia solani</name>
    <dbReference type="NCBI Taxonomy" id="456999"/>
    <lineage>
        <taxon>Eukaryota</taxon>
        <taxon>Fungi</taxon>
        <taxon>Dikarya</taxon>
        <taxon>Basidiomycota</taxon>
        <taxon>Agaricomycotina</taxon>
        <taxon>Agaricomycetes</taxon>
        <taxon>Cantharellales</taxon>
        <taxon>Ceratobasidiaceae</taxon>
        <taxon>Rhizoctonia</taxon>
    </lineage>
</organism>
<dbReference type="Proteomes" id="UP000663861">
    <property type="component" value="Unassembled WGS sequence"/>
</dbReference>
<accession>A0A8H3AEH5</accession>
<dbReference type="AlphaFoldDB" id="A0A8H3AEH5"/>
<proteinExistence type="predicted"/>
<protein>
    <submittedName>
        <fullName evidence="2">Uncharacterized protein</fullName>
    </submittedName>
</protein>
<dbReference type="EMBL" id="CAJMWY010000274">
    <property type="protein sequence ID" value="CAE6425119.1"/>
    <property type="molecule type" value="Genomic_DNA"/>
</dbReference>
<evidence type="ECO:0000256" key="1">
    <source>
        <dbReference type="SAM" id="MobiDB-lite"/>
    </source>
</evidence>
<feature type="compositionally biased region" description="Polar residues" evidence="1">
    <location>
        <begin position="355"/>
        <end position="369"/>
    </location>
</feature>
<comment type="caution">
    <text evidence="2">The sequence shown here is derived from an EMBL/GenBank/DDBJ whole genome shotgun (WGS) entry which is preliminary data.</text>
</comment>
<sequence>MSNGTNWMGGRGKKAKSGLKILERGGNPEQHFAKLRAITRNLIVNDPPNGGKISQFTPIVSLKHAQSDSQGPVPVHAAARTEDDFIHLSTSVLPRVLDRPNKPTKQNRLPELMETAVRNIESLDAKRAHINSIDAKSLVGLDIASRKRKFGVALDGQGQTTPKPFYYPFEAKPRAFATSPSPEPPIVVDTCAEHIEDMLSFGTPSDRQSTNGTPAPNVHSNGEIRDEQIVSRGRAIADTPPLSTTPVGSQSSTKEIDIPPNLYENAFRAAAQTLKLQDALLGVQTNTSLAPWHTRPNKDDSEVRAFNLFTSAQVDALDGTPLDPNPGTEMSFREERNPLNELSGTMVKENRLGIGNQTRSSLGQDQQGQTEDKALNDPVMPHVNSRVETPKGTKPPPLPPKKPTRKAQSNLGRGSMPPSPLDRYVFRSRPSHSRRTYGQVAHSNNHRGPDDRELMVIAESVPRLDNARVALDFVSLESSPSPSQGFGVSVTTRHDSRVIVLPLFDDRPQTDVDAEVDA</sequence>
<feature type="region of interest" description="Disordered" evidence="1">
    <location>
        <begin position="202"/>
        <end position="221"/>
    </location>
</feature>
<reference evidence="2" key="1">
    <citation type="submission" date="2021-01" db="EMBL/GenBank/DDBJ databases">
        <authorList>
            <person name="Kaushik A."/>
        </authorList>
    </citation>
    <scope>NUCLEOTIDE SEQUENCE</scope>
    <source>
        <strain evidence="2">AG4-RS23</strain>
    </source>
</reference>
<feature type="region of interest" description="Disordered" evidence="1">
    <location>
        <begin position="315"/>
        <end position="450"/>
    </location>
</feature>
<feature type="compositionally biased region" description="Polar residues" evidence="1">
    <location>
        <begin position="202"/>
        <end position="220"/>
    </location>
</feature>